<feature type="domain" description="ABC transporter" evidence="8">
    <location>
        <begin position="2"/>
        <end position="207"/>
    </location>
</feature>
<keyword evidence="7" id="KW-0472">Membrane</keyword>
<evidence type="ECO:0000259" key="8">
    <source>
        <dbReference type="PROSITE" id="PS50893"/>
    </source>
</evidence>
<proteinExistence type="inferred from homology"/>
<evidence type="ECO:0000256" key="1">
    <source>
        <dbReference type="ARBA" id="ARBA00005417"/>
    </source>
</evidence>
<reference evidence="9 10" key="2">
    <citation type="journal article" date="2011" name="Stand. Genomic Sci.">
        <title>Complete genome sequence of the extremely halophilic Halanaerobium praevalens type strain (GSL).</title>
        <authorList>
            <person name="Ivanova N."/>
            <person name="Sikorski J."/>
            <person name="Chertkov O."/>
            <person name="Nolan M."/>
            <person name="Lucas S."/>
            <person name="Hammon N."/>
            <person name="Deshpande S."/>
            <person name="Cheng J.F."/>
            <person name="Tapia R."/>
            <person name="Han C."/>
            <person name="Goodwin L."/>
            <person name="Pitluck S."/>
            <person name="Huntemann M."/>
            <person name="Liolios K."/>
            <person name="Pagani I."/>
            <person name="Mavromatis K."/>
            <person name="Ovchinikova G."/>
            <person name="Pati A."/>
            <person name="Chen A."/>
            <person name="Palaniappan K."/>
            <person name="Land M."/>
            <person name="Hauser L."/>
            <person name="Brambilla E.M."/>
            <person name="Kannan K.P."/>
            <person name="Rohde M."/>
            <person name="Tindall B.J."/>
            <person name="Goker M."/>
            <person name="Detter J.C."/>
            <person name="Woyke T."/>
            <person name="Bristow J."/>
            <person name="Eisen J.A."/>
            <person name="Markowitz V."/>
            <person name="Hugenholtz P."/>
            <person name="Kyrpides N.C."/>
            <person name="Klenk H.P."/>
            <person name="Lapidus A."/>
        </authorList>
    </citation>
    <scope>NUCLEOTIDE SEQUENCE [LARGE SCALE GENOMIC DNA]</scope>
    <source>
        <strain evidence="10">ATCC 33744 / DSM 2228 / GSL</strain>
    </source>
</reference>
<reference evidence="10" key="1">
    <citation type="submission" date="2010-10" db="EMBL/GenBank/DDBJ databases">
        <title>The complete genome of Halanaerobium praevalens DSM 2228.</title>
        <authorList>
            <consortium name="US DOE Joint Genome Institute (JGI-PGF)"/>
            <person name="Lucas S."/>
            <person name="Copeland A."/>
            <person name="Lapidus A."/>
            <person name="Glavina del Rio T."/>
            <person name="Dalin E."/>
            <person name="Tice H."/>
            <person name="Bruce D."/>
            <person name="Goodwin L."/>
            <person name="Pitluck S."/>
            <person name="Kyrpides N."/>
            <person name="Mavromatis K."/>
            <person name="Ivanova N."/>
            <person name="Ovchinnikova G."/>
            <person name="Chertkov O."/>
            <person name="Detter J.C."/>
            <person name="Han C."/>
            <person name="Larimer F."/>
            <person name="Land M."/>
            <person name="Hauser L."/>
            <person name="Markowitz V."/>
            <person name="Cheng J.-F."/>
            <person name="Hugenholtz P."/>
            <person name="Woyke T."/>
            <person name="Wu D."/>
            <person name="Tindall B."/>
            <person name="Pomrenke H.G."/>
            <person name="Brambilla E."/>
            <person name="Klenk H.-P."/>
            <person name="Eisen J.A."/>
        </authorList>
    </citation>
    <scope>NUCLEOTIDE SEQUENCE [LARGE SCALE GENOMIC DNA]</scope>
    <source>
        <strain evidence="10">ATCC 33744 / DSM 2228 / GSL</strain>
    </source>
</reference>
<dbReference type="RefSeq" id="WP_014553674.1">
    <property type="nucleotide sequence ID" value="NC_017455.1"/>
</dbReference>
<evidence type="ECO:0000313" key="9">
    <source>
        <dbReference type="EMBL" id="ADO77651.1"/>
    </source>
</evidence>
<keyword evidence="3" id="KW-1003">Cell membrane</keyword>
<evidence type="ECO:0000256" key="5">
    <source>
        <dbReference type="ARBA" id="ARBA00022840"/>
    </source>
</evidence>
<dbReference type="InterPro" id="IPR027417">
    <property type="entry name" value="P-loop_NTPase"/>
</dbReference>
<dbReference type="CDD" id="cd03225">
    <property type="entry name" value="ABC_cobalt_CbiO_domain1"/>
    <property type="match status" value="1"/>
</dbReference>
<dbReference type="PANTHER" id="PTHR43553:SF24">
    <property type="entry name" value="ENERGY-COUPLING FACTOR TRANSPORTER ATP-BINDING PROTEIN ECFA1"/>
    <property type="match status" value="1"/>
</dbReference>
<evidence type="ECO:0000256" key="4">
    <source>
        <dbReference type="ARBA" id="ARBA00022741"/>
    </source>
</evidence>
<dbReference type="InterPro" id="IPR050095">
    <property type="entry name" value="ECF_ABC_transporter_ATP-bd"/>
</dbReference>
<dbReference type="GO" id="GO:0016887">
    <property type="term" value="F:ATP hydrolysis activity"/>
    <property type="evidence" value="ECO:0007669"/>
    <property type="project" value="InterPro"/>
</dbReference>
<dbReference type="EMBL" id="CP002175">
    <property type="protein sequence ID" value="ADO77651.1"/>
    <property type="molecule type" value="Genomic_DNA"/>
</dbReference>
<accession>E3DP18</accession>
<dbReference type="AlphaFoldDB" id="E3DP18"/>
<evidence type="ECO:0000256" key="2">
    <source>
        <dbReference type="ARBA" id="ARBA00022448"/>
    </source>
</evidence>
<keyword evidence="6" id="KW-1278">Translocase</keyword>
<dbReference type="OrthoDB" id="9784332at2"/>
<name>E3DP18_HALPG</name>
<gene>
    <name evidence="9" type="ordered locus">Hprae_1524</name>
</gene>
<dbReference type="PANTHER" id="PTHR43553">
    <property type="entry name" value="HEAVY METAL TRANSPORTER"/>
    <property type="match status" value="1"/>
</dbReference>
<keyword evidence="10" id="KW-1185">Reference proteome</keyword>
<dbReference type="PROSITE" id="PS50893">
    <property type="entry name" value="ABC_TRANSPORTER_2"/>
    <property type="match status" value="1"/>
</dbReference>
<keyword evidence="4" id="KW-0547">Nucleotide-binding</keyword>
<dbReference type="Proteomes" id="UP000006866">
    <property type="component" value="Chromosome"/>
</dbReference>
<dbReference type="HOGENOM" id="CLU_000604_1_22_9"/>
<keyword evidence="5" id="KW-0067">ATP-binding</keyword>
<evidence type="ECO:0000256" key="6">
    <source>
        <dbReference type="ARBA" id="ARBA00022967"/>
    </source>
</evidence>
<evidence type="ECO:0000256" key="3">
    <source>
        <dbReference type="ARBA" id="ARBA00022475"/>
    </source>
</evidence>
<dbReference type="GO" id="GO:0042626">
    <property type="term" value="F:ATPase-coupled transmembrane transporter activity"/>
    <property type="evidence" value="ECO:0007669"/>
    <property type="project" value="TreeGrafter"/>
</dbReference>
<protein>
    <submittedName>
        <fullName evidence="9">ABC transporter related protein</fullName>
    </submittedName>
</protein>
<dbReference type="Pfam" id="PF00005">
    <property type="entry name" value="ABC_tran"/>
    <property type="match status" value="1"/>
</dbReference>
<dbReference type="SMART" id="SM00382">
    <property type="entry name" value="AAA"/>
    <property type="match status" value="1"/>
</dbReference>
<organism evidence="9 10">
    <name type="scientific">Halanaerobium praevalens (strain ATCC 33744 / DSM 2228 / GSL)</name>
    <dbReference type="NCBI Taxonomy" id="572479"/>
    <lineage>
        <taxon>Bacteria</taxon>
        <taxon>Bacillati</taxon>
        <taxon>Bacillota</taxon>
        <taxon>Clostridia</taxon>
        <taxon>Halanaerobiales</taxon>
        <taxon>Halanaerobiaceae</taxon>
        <taxon>Halanaerobium</taxon>
    </lineage>
</organism>
<dbReference type="InterPro" id="IPR003593">
    <property type="entry name" value="AAA+_ATPase"/>
</dbReference>
<dbReference type="STRING" id="572479.Hprae_1524"/>
<evidence type="ECO:0000256" key="7">
    <source>
        <dbReference type="ARBA" id="ARBA00023136"/>
    </source>
</evidence>
<dbReference type="Gene3D" id="3.40.50.300">
    <property type="entry name" value="P-loop containing nucleotide triphosphate hydrolases"/>
    <property type="match status" value="1"/>
</dbReference>
<dbReference type="GO" id="GO:0005524">
    <property type="term" value="F:ATP binding"/>
    <property type="evidence" value="ECO:0007669"/>
    <property type="project" value="UniProtKB-KW"/>
</dbReference>
<dbReference type="PATRIC" id="fig|572479.3.peg.1544"/>
<evidence type="ECO:0000313" key="10">
    <source>
        <dbReference type="Proteomes" id="UP000006866"/>
    </source>
</evidence>
<dbReference type="GO" id="GO:0043190">
    <property type="term" value="C:ATP-binding cassette (ABC) transporter complex"/>
    <property type="evidence" value="ECO:0007669"/>
    <property type="project" value="TreeGrafter"/>
</dbReference>
<dbReference type="InterPro" id="IPR003439">
    <property type="entry name" value="ABC_transporter-like_ATP-bd"/>
</dbReference>
<dbReference type="InterPro" id="IPR015856">
    <property type="entry name" value="ABC_transpr_CbiO/EcfA_su"/>
</dbReference>
<comment type="similarity">
    <text evidence="1">Belongs to the ABC transporter superfamily.</text>
</comment>
<keyword evidence="2" id="KW-0813">Transport</keyword>
<dbReference type="KEGG" id="hpk:Hprae_1524"/>
<dbReference type="SUPFAM" id="SSF52540">
    <property type="entry name" value="P-loop containing nucleoside triphosphate hydrolases"/>
    <property type="match status" value="1"/>
</dbReference>
<dbReference type="eggNOG" id="COG1122">
    <property type="taxonomic scope" value="Bacteria"/>
</dbReference>
<sequence>MIKVKNLAFSYEKDDCILEDFNFSLKKGDRIALIGDNGCGKTTFFKLIMGLLKPDAGQIKIFGQKREKEEDFIEIRERIGYLFQDSDNQLFSPTVEEDIAFGPINLGKSKAEAKAIVAQKLALVKMEGFEKKVTYNLSQGQKKIIAFAAVLAMEPDILLLDEPFASLDKQSVKRMIKILNKIPQSFIIVSHNKVLLDQVTNISYFIE</sequence>